<dbReference type="AlphaFoldDB" id="A0A0M4T168"/>
<protein>
    <recommendedName>
        <fullName evidence="2">Lysozyme inhibitor LprI-like N-terminal domain-containing protein</fullName>
    </recommendedName>
</protein>
<feature type="domain" description="Lysozyme inhibitor LprI-like N-terminal" evidence="2">
    <location>
        <begin position="45"/>
        <end position="119"/>
    </location>
</feature>
<dbReference type="Proteomes" id="UP000059847">
    <property type="component" value="Chromosome"/>
</dbReference>
<dbReference type="OrthoDB" id="7340239at2"/>
<proteinExistence type="predicted"/>
<dbReference type="RefSeq" id="WP_062533424.1">
    <property type="nucleotide sequence ID" value="NZ_CP012678.1"/>
</dbReference>
<evidence type="ECO:0000313" key="4">
    <source>
        <dbReference type="Proteomes" id="UP000059847"/>
    </source>
</evidence>
<gene>
    <name evidence="3" type="ORF">AOC03_02315</name>
</gene>
<feature type="signal peptide" evidence="1">
    <location>
        <begin position="1"/>
        <end position="32"/>
    </location>
</feature>
<keyword evidence="4" id="KW-1185">Reference proteome</keyword>
<name>A0A0M4T168_9GAMM</name>
<evidence type="ECO:0000259" key="2">
    <source>
        <dbReference type="Pfam" id="PF07007"/>
    </source>
</evidence>
<dbReference type="Pfam" id="PF07007">
    <property type="entry name" value="LprI"/>
    <property type="match status" value="1"/>
</dbReference>
<dbReference type="InterPro" id="IPR009739">
    <property type="entry name" value="LprI-like_N"/>
</dbReference>
<dbReference type="EMBL" id="CP012678">
    <property type="protein sequence ID" value="ALF59028.1"/>
    <property type="molecule type" value="Genomic_DNA"/>
</dbReference>
<dbReference type="KEGG" id="pur:AOC03_02315"/>
<organism evidence="3 4">
    <name type="scientific">Psychrobacter urativorans</name>
    <dbReference type="NCBI Taxonomy" id="45610"/>
    <lineage>
        <taxon>Bacteria</taxon>
        <taxon>Pseudomonadati</taxon>
        <taxon>Pseudomonadota</taxon>
        <taxon>Gammaproteobacteria</taxon>
        <taxon>Moraxellales</taxon>
        <taxon>Moraxellaceae</taxon>
        <taxon>Psychrobacter</taxon>
    </lineage>
</organism>
<dbReference type="PANTHER" id="PTHR39176:SF1">
    <property type="entry name" value="PERIPLASMIC PROTEIN"/>
    <property type="match status" value="1"/>
</dbReference>
<accession>A0A0M4T168</accession>
<dbReference type="Gene3D" id="1.20.1270.180">
    <property type="match status" value="1"/>
</dbReference>
<dbReference type="PANTHER" id="PTHR39176">
    <property type="entry name" value="PERIPLASMIC PROTEIN-RELATED"/>
    <property type="match status" value="1"/>
</dbReference>
<reference evidence="3 4" key="1">
    <citation type="submission" date="2015-09" db="EMBL/GenBank/DDBJ databases">
        <title>Complete genome of Psychrobacter urativorans R10.10B.</title>
        <authorList>
            <person name="See-Too W.S."/>
            <person name="Chan K.G."/>
        </authorList>
    </citation>
    <scope>NUCLEOTIDE SEQUENCE [LARGE SCALE GENOMIC DNA]</scope>
    <source>
        <strain evidence="3 4">R10.10B</strain>
    </source>
</reference>
<dbReference type="STRING" id="45610.AOC03_02315"/>
<sequence length="138" mass="15824">MTTPIIKRSLRNSSLALLTSAAFMLPMLSWGAQNCNKPVNDFDGLYCLTKVYLEADKELNNSYTKLNKVLNSTQKSKLKRGQLAWIRDRDERCSYHNGEGFFVNMNCATRTTTQRVNFLNERVRECTAGSCRDSRLEE</sequence>
<evidence type="ECO:0000256" key="1">
    <source>
        <dbReference type="SAM" id="SignalP"/>
    </source>
</evidence>
<keyword evidence="1" id="KW-0732">Signal</keyword>
<feature type="chain" id="PRO_5005802223" description="Lysozyme inhibitor LprI-like N-terminal domain-containing protein" evidence="1">
    <location>
        <begin position="33"/>
        <end position="138"/>
    </location>
</feature>
<evidence type="ECO:0000313" key="3">
    <source>
        <dbReference type="EMBL" id="ALF59028.1"/>
    </source>
</evidence>